<dbReference type="Gene3D" id="3.40.50.1220">
    <property type="entry name" value="TPP-binding domain"/>
    <property type="match status" value="1"/>
</dbReference>
<dbReference type="PANTHER" id="PTHR11085:SF4">
    <property type="entry name" value="NAD-DEPENDENT PROTEIN DEACYLASE"/>
    <property type="match status" value="1"/>
</dbReference>
<evidence type="ECO:0000256" key="1">
    <source>
        <dbReference type="ARBA" id="ARBA00022490"/>
    </source>
</evidence>
<feature type="binding site" evidence="4">
    <location>
        <position position="111"/>
    </location>
    <ligand>
        <name>nicotinamide</name>
        <dbReference type="ChEBI" id="CHEBI:17154"/>
    </ligand>
</feature>
<evidence type="ECO:0000256" key="2">
    <source>
        <dbReference type="ARBA" id="ARBA00022679"/>
    </source>
</evidence>
<keyword evidence="3 4" id="KW-0520">NAD</keyword>
<feature type="binding site" evidence="4">
    <location>
        <position position="126"/>
    </location>
    <ligand>
        <name>NAD(+)</name>
        <dbReference type="ChEBI" id="CHEBI:57540"/>
    </ligand>
</feature>
<dbReference type="HAMAP" id="MF_01968">
    <property type="entry name" value="Sirtuin_ClassU"/>
    <property type="match status" value="1"/>
</dbReference>
<dbReference type="Gene3D" id="3.30.1600.10">
    <property type="entry name" value="SIR2/SIRT2 'Small Domain"/>
    <property type="match status" value="1"/>
</dbReference>
<dbReference type="AlphaFoldDB" id="A0ABD4EIE7"/>
<proteinExistence type="inferred from homology"/>
<feature type="binding site" evidence="4 5">
    <location>
        <position position="137"/>
    </location>
    <ligand>
        <name>Zn(2+)</name>
        <dbReference type="ChEBI" id="CHEBI:29105"/>
    </ligand>
</feature>
<comment type="caution">
    <text evidence="4">Lacks conserved residue(s) required for the propagation of feature annotation.</text>
</comment>
<feature type="binding site" evidence="4">
    <location>
        <position position="27"/>
    </location>
    <ligand>
        <name>NAD(+)</name>
        <dbReference type="ChEBI" id="CHEBI:57540"/>
    </ligand>
</feature>
<feature type="binding site" evidence="4 5">
    <location>
        <position position="134"/>
    </location>
    <ligand>
        <name>Zn(2+)</name>
        <dbReference type="ChEBI" id="CHEBI:29105"/>
    </ligand>
</feature>
<feature type="binding site" evidence="4">
    <location>
        <position position="195"/>
    </location>
    <ligand>
        <name>NAD(+)</name>
        <dbReference type="ChEBI" id="CHEBI:57540"/>
    </ligand>
</feature>
<comment type="cofactor">
    <cofactor evidence="4">
        <name>Zn(2+)</name>
        <dbReference type="ChEBI" id="CHEBI:29105"/>
    </cofactor>
    <text evidence="4">Binds 1 zinc ion per subunit.</text>
</comment>
<comment type="similarity">
    <text evidence="4">Belongs to the sirtuin family. Class U subfamily.</text>
</comment>
<dbReference type="InterPro" id="IPR028628">
    <property type="entry name" value="Sirtuin_class_U"/>
</dbReference>
<feature type="binding site" evidence="4">
    <location>
        <position position="218"/>
    </location>
    <ligand>
        <name>NAD(+)</name>
        <dbReference type="ChEBI" id="CHEBI:57540"/>
    </ligand>
</feature>
<keyword evidence="4 5" id="KW-0479">Metal-binding</keyword>
<dbReference type="PROSITE" id="PS50305">
    <property type="entry name" value="SIRTUIN"/>
    <property type="match status" value="1"/>
</dbReference>
<evidence type="ECO:0000256" key="5">
    <source>
        <dbReference type="PROSITE-ProRule" id="PRU00236"/>
    </source>
</evidence>
<feature type="binding site" evidence="4">
    <location>
        <position position="235"/>
    </location>
    <ligand>
        <name>NAD(+)</name>
        <dbReference type="ChEBI" id="CHEBI:57540"/>
    </ligand>
</feature>
<feature type="binding site" evidence="4">
    <location>
        <position position="38"/>
    </location>
    <ligand>
        <name>NAD(+)</name>
        <dbReference type="ChEBI" id="CHEBI:57540"/>
    </ligand>
</feature>
<dbReference type="PANTHER" id="PTHR11085">
    <property type="entry name" value="NAD-DEPENDENT PROTEIN DEACYLASE SIRTUIN-5, MITOCHONDRIAL-RELATED"/>
    <property type="match status" value="1"/>
</dbReference>
<dbReference type="EC" id="2.3.1.286" evidence="4"/>
<sequence>MFILKQQIEQLKEIINTSQRIVFFTGAGVSVASGIPDFRSSGGLYDDVSKDGYAPEYLLSINYFEDDPKGFMNFVHQRLLFADKTPNPVHYWIAELENKGKSLGVITQNIDGLHEDAGSKNIDEIHGTLNRFYCLNCGKKYTKSYVIEHDLIYCEDCGKAIRPDIVLYGEMLDQSAVFSALNKIQEADTVIVLGSSLVVQPAAGFISNFTGDNLVIINRDATPYDHRADLVIHDDMTKVVKDVLKIS</sequence>
<evidence type="ECO:0000256" key="4">
    <source>
        <dbReference type="HAMAP-Rule" id="MF_01968"/>
    </source>
</evidence>
<feature type="binding site" evidence="4 5">
    <location>
        <position position="154"/>
    </location>
    <ligand>
        <name>Zn(2+)</name>
        <dbReference type="ChEBI" id="CHEBI:29105"/>
    </ligand>
</feature>
<organism evidence="7 8">
    <name type="scientific">Staphylococcus lugdunensis</name>
    <dbReference type="NCBI Taxonomy" id="28035"/>
    <lineage>
        <taxon>Bacteria</taxon>
        <taxon>Bacillati</taxon>
        <taxon>Bacillota</taxon>
        <taxon>Bacilli</taxon>
        <taxon>Bacillales</taxon>
        <taxon>Staphylococcaceae</taxon>
        <taxon>Staphylococcus</taxon>
    </lineage>
</organism>
<dbReference type="Pfam" id="PF02146">
    <property type="entry name" value="SIR2"/>
    <property type="match status" value="1"/>
</dbReference>
<feature type="active site" description="Proton acceptor" evidence="4 5">
    <location>
        <position position="126"/>
    </location>
</feature>
<dbReference type="InterPro" id="IPR026591">
    <property type="entry name" value="Sirtuin_cat_small_dom_sf"/>
</dbReference>
<feature type="binding site" evidence="4">
    <location>
        <position position="39"/>
    </location>
    <ligand>
        <name>NAD(+)</name>
        <dbReference type="ChEBI" id="CHEBI:57540"/>
    </ligand>
</feature>
<dbReference type="GO" id="GO:0034979">
    <property type="term" value="F:NAD-dependent protein lysine deacetylase activity"/>
    <property type="evidence" value="ECO:0007669"/>
    <property type="project" value="UniProtKB-UniRule"/>
</dbReference>
<feature type="binding site" evidence="4">
    <location>
        <position position="38"/>
    </location>
    <ligand>
        <name>nicotinamide</name>
        <dbReference type="ChEBI" id="CHEBI:17154"/>
    </ligand>
</feature>
<name>A0ABD4EIE7_STALU</name>
<feature type="binding site" evidence="4 5">
    <location>
        <position position="157"/>
    </location>
    <ligand>
        <name>Zn(2+)</name>
        <dbReference type="ChEBI" id="CHEBI:29105"/>
    </ligand>
</feature>
<comment type="catalytic activity">
    <reaction evidence="4">
        <text>N(6)-acetyl-L-lysyl-[protein] + NAD(+) + H2O = 2''-O-acetyl-ADP-D-ribose + nicotinamide + L-lysyl-[protein]</text>
        <dbReference type="Rhea" id="RHEA:43636"/>
        <dbReference type="Rhea" id="RHEA-COMP:9752"/>
        <dbReference type="Rhea" id="RHEA-COMP:10731"/>
        <dbReference type="ChEBI" id="CHEBI:15377"/>
        <dbReference type="ChEBI" id="CHEBI:17154"/>
        <dbReference type="ChEBI" id="CHEBI:29969"/>
        <dbReference type="ChEBI" id="CHEBI:57540"/>
        <dbReference type="ChEBI" id="CHEBI:61930"/>
        <dbReference type="ChEBI" id="CHEBI:83767"/>
        <dbReference type="EC" id="2.3.1.286"/>
    </reaction>
</comment>
<comment type="function">
    <text evidence="4">NAD-dependent protein deacetylase which modulates the activities of several enzymes which are inactive in their acetylated form.</text>
</comment>
<feature type="binding site" evidence="4">
    <location>
        <position position="110"/>
    </location>
    <ligand>
        <name>nicotinamide</name>
        <dbReference type="ChEBI" id="CHEBI:17154"/>
    </ligand>
</feature>
<reference evidence="7 8" key="1">
    <citation type="submission" date="2016-01" db="EMBL/GenBank/DDBJ databases">
        <authorList>
            <person name="Mitreva M."/>
            <person name="Pepin K.H."/>
            <person name="Mihindukulasuriya K.A."/>
            <person name="Fulton R."/>
            <person name="Fronick C."/>
            <person name="O'Laughlin M."/>
            <person name="Miner T."/>
            <person name="Herter B."/>
            <person name="Rosa B.A."/>
            <person name="Cordes M."/>
            <person name="Tomlinson C."/>
            <person name="Wollam A."/>
            <person name="Palsikar V.B."/>
            <person name="Mardis E.R."/>
            <person name="Wilson R.K."/>
        </authorList>
    </citation>
    <scope>NUCLEOTIDE SEQUENCE [LARGE SCALE GENOMIC DNA]</scope>
    <source>
        <strain evidence="7 8">MJR7738</strain>
    </source>
</reference>
<evidence type="ECO:0000259" key="6">
    <source>
        <dbReference type="PROSITE" id="PS50305"/>
    </source>
</evidence>
<evidence type="ECO:0000313" key="8">
    <source>
        <dbReference type="Proteomes" id="UP000070063"/>
    </source>
</evidence>
<feature type="binding site" evidence="4">
    <location>
        <position position="108"/>
    </location>
    <ligand>
        <name>NAD(+)</name>
        <dbReference type="ChEBI" id="CHEBI:57540"/>
    </ligand>
</feature>
<evidence type="ECO:0000313" key="7">
    <source>
        <dbReference type="EMBL" id="KXA40150.1"/>
    </source>
</evidence>
<dbReference type="GO" id="GO:0070403">
    <property type="term" value="F:NAD+ binding"/>
    <property type="evidence" value="ECO:0007669"/>
    <property type="project" value="UniProtKB-UniRule"/>
</dbReference>
<evidence type="ECO:0000256" key="3">
    <source>
        <dbReference type="ARBA" id="ARBA00023027"/>
    </source>
</evidence>
<protein>
    <recommendedName>
        <fullName evidence="4">NAD-dependent protein deacetylase</fullName>
        <ecNumber evidence="4">2.3.1.286</ecNumber>
    </recommendedName>
    <alternativeName>
        <fullName evidence="4">Regulatory protein SIR2 homolog</fullName>
    </alternativeName>
</protein>
<dbReference type="InterPro" id="IPR029035">
    <property type="entry name" value="DHS-like_NAD/FAD-binding_dom"/>
</dbReference>
<keyword evidence="2 4" id="KW-0808">Transferase</keyword>
<comment type="subcellular location">
    <subcellularLocation>
        <location evidence="4">Cytoplasm</location>
    </subcellularLocation>
</comment>
<dbReference type="SUPFAM" id="SSF52467">
    <property type="entry name" value="DHS-like NAD/FAD-binding domain"/>
    <property type="match status" value="1"/>
</dbReference>
<feature type="domain" description="Deacetylase sirtuin-type" evidence="6">
    <location>
        <begin position="1"/>
        <end position="247"/>
    </location>
</feature>
<dbReference type="GO" id="GO:0005737">
    <property type="term" value="C:cytoplasm"/>
    <property type="evidence" value="ECO:0007669"/>
    <property type="project" value="UniProtKB-SubCell"/>
</dbReference>
<keyword evidence="4 5" id="KW-0862">Zinc</keyword>
<dbReference type="NCBIfam" id="NF001752">
    <property type="entry name" value="PRK00481.1-1"/>
    <property type="match status" value="1"/>
</dbReference>
<gene>
    <name evidence="4" type="primary">cobB</name>
    <name evidence="7" type="ORF">HMPREF3225_00288</name>
</gene>
<comment type="caution">
    <text evidence="7">The sequence shown here is derived from an EMBL/GenBank/DDBJ whole genome shotgun (WGS) entry which is preliminary data.</text>
</comment>
<accession>A0ABD4EIE7</accession>
<dbReference type="InterPro" id="IPR050134">
    <property type="entry name" value="NAD-dep_sirtuin_deacylases"/>
</dbReference>
<dbReference type="NCBIfam" id="NF001753">
    <property type="entry name" value="PRK00481.1-3"/>
    <property type="match status" value="1"/>
</dbReference>
<dbReference type="InterPro" id="IPR003000">
    <property type="entry name" value="Sirtuin"/>
</dbReference>
<dbReference type="GO" id="GO:0008270">
    <property type="term" value="F:zinc ion binding"/>
    <property type="evidence" value="ECO:0007669"/>
    <property type="project" value="UniProtKB-UniRule"/>
</dbReference>
<keyword evidence="1 4" id="KW-0963">Cytoplasm</keyword>
<feature type="binding site" evidence="4">
    <location>
        <position position="111"/>
    </location>
    <ligand>
        <name>NAD(+)</name>
        <dbReference type="ChEBI" id="CHEBI:57540"/>
    </ligand>
</feature>
<dbReference type="EMBL" id="LRQI01000015">
    <property type="protein sequence ID" value="KXA40150.1"/>
    <property type="molecule type" value="Genomic_DNA"/>
</dbReference>
<dbReference type="Proteomes" id="UP000070063">
    <property type="component" value="Unassembled WGS sequence"/>
</dbReference>
<feature type="binding site" evidence="4">
    <location>
        <position position="196"/>
    </location>
    <ligand>
        <name>NAD(+)</name>
        <dbReference type="ChEBI" id="CHEBI:57540"/>
    </ligand>
</feature>
<feature type="binding site" evidence="4">
    <location>
        <position position="110"/>
    </location>
    <ligand>
        <name>NAD(+)</name>
        <dbReference type="ChEBI" id="CHEBI:57540"/>
    </ligand>
</feature>
<dbReference type="InterPro" id="IPR026590">
    <property type="entry name" value="Ssirtuin_cat_dom"/>
</dbReference>